<dbReference type="EMBL" id="CP036275">
    <property type="protein sequence ID" value="QDU35852.1"/>
    <property type="molecule type" value="Genomic_DNA"/>
</dbReference>
<keyword evidence="3" id="KW-1185">Reference proteome</keyword>
<name>A0A517Z044_9PLAN</name>
<dbReference type="AlphaFoldDB" id="A0A517Z044"/>
<gene>
    <name evidence="2" type="ORF">Mal4_01340</name>
</gene>
<sequence>MEVVESEYRPVPTDDGTASVWSPHRVSYRDVENGTTTFQEDLEVTFVPDSDLPESEFTLAAMELIQGRKVVDETLKVSVWDDGRLRRVTGRDVYDANKRGCITVGRDRNTLEPASAQDRPSGRWTALLAVNAGVVALLLLLLAAKRLLRRE</sequence>
<dbReference type="Proteomes" id="UP000320496">
    <property type="component" value="Chromosome"/>
</dbReference>
<evidence type="ECO:0000256" key="1">
    <source>
        <dbReference type="SAM" id="Phobius"/>
    </source>
</evidence>
<protein>
    <submittedName>
        <fullName evidence="2">Uncharacterized protein</fullName>
    </submittedName>
</protein>
<keyword evidence="1" id="KW-1133">Transmembrane helix</keyword>
<keyword evidence="1" id="KW-0472">Membrane</keyword>
<reference evidence="2 3" key="1">
    <citation type="submission" date="2019-02" db="EMBL/GenBank/DDBJ databases">
        <title>Deep-cultivation of Planctomycetes and their phenomic and genomic characterization uncovers novel biology.</title>
        <authorList>
            <person name="Wiegand S."/>
            <person name="Jogler M."/>
            <person name="Boedeker C."/>
            <person name="Pinto D."/>
            <person name="Vollmers J."/>
            <person name="Rivas-Marin E."/>
            <person name="Kohn T."/>
            <person name="Peeters S.H."/>
            <person name="Heuer A."/>
            <person name="Rast P."/>
            <person name="Oberbeckmann S."/>
            <person name="Bunk B."/>
            <person name="Jeske O."/>
            <person name="Meyerdierks A."/>
            <person name="Storesund J.E."/>
            <person name="Kallscheuer N."/>
            <person name="Luecker S."/>
            <person name="Lage O.M."/>
            <person name="Pohl T."/>
            <person name="Merkel B.J."/>
            <person name="Hornburger P."/>
            <person name="Mueller R.-W."/>
            <person name="Bruemmer F."/>
            <person name="Labrenz M."/>
            <person name="Spormann A.M."/>
            <person name="Op den Camp H."/>
            <person name="Overmann J."/>
            <person name="Amann R."/>
            <person name="Jetten M.S.M."/>
            <person name="Mascher T."/>
            <person name="Medema M.H."/>
            <person name="Devos D.P."/>
            <person name="Kaster A.-K."/>
            <person name="Ovreas L."/>
            <person name="Rohde M."/>
            <person name="Galperin M.Y."/>
            <person name="Jogler C."/>
        </authorList>
    </citation>
    <scope>NUCLEOTIDE SEQUENCE [LARGE SCALE GENOMIC DNA]</scope>
    <source>
        <strain evidence="2 3">Mal4</strain>
    </source>
</reference>
<dbReference type="RefSeq" id="WP_145366545.1">
    <property type="nucleotide sequence ID" value="NZ_CP036275.1"/>
</dbReference>
<accession>A0A517Z044</accession>
<keyword evidence="1" id="KW-0812">Transmembrane</keyword>
<evidence type="ECO:0000313" key="2">
    <source>
        <dbReference type="EMBL" id="QDU35852.1"/>
    </source>
</evidence>
<feature type="transmembrane region" description="Helical" evidence="1">
    <location>
        <begin position="124"/>
        <end position="144"/>
    </location>
</feature>
<proteinExistence type="predicted"/>
<dbReference type="KEGG" id="mri:Mal4_01340"/>
<organism evidence="2 3">
    <name type="scientific">Maioricimonas rarisocia</name>
    <dbReference type="NCBI Taxonomy" id="2528026"/>
    <lineage>
        <taxon>Bacteria</taxon>
        <taxon>Pseudomonadati</taxon>
        <taxon>Planctomycetota</taxon>
        <taxon>Planctomycetia</taxon>
        <taxon>Planctomycetales</taxon>
        <taxon>Planctomycetaceae</taxon>
        <taxon>Maioricimonas</taxon>
    </lineage>
</organism>
<evidence type="ECO:0000313" key="3">
    <source>
        <dbReference type="Proteomes" id="UP000320496"/>
    </source>
</evidence>